<proteinExistence type="evidence at transcript level"/>
<dbReference type="PANTHER" id="PTHR11963:SF23">
    <property type="entry name" value="CYTOSOL AMINOPEPTIDASE"/>
    <property type="match status" value="1"/>
</dbReference>
<dbReference type="SUPFAM" id="SSF52949">
    <property type="entry name" value="Macro domain-like"/>
    <property type="match status" value="1"/>
</dbReference>
<evidence type="ECO:0000256" key="2">
    <source>
        <dbReference type="ARBA" id="ARBA00001585"/>
    </source>
</evidence>
<reference evidence="8" key="1">
    <citation type="submission" date="2015-03" db="EMBL/GenBank/DDBJ databases">
        <authorList>
            <person name="Murphy D."/>
        </authorList>
    </citation>
    <scope>NUCLEOTIDE SEQUENCE</scope>
</reference>
<dbReference type="InterPro" id="IPR000819">
    <property type="entry name" value="Peptidase_M17_C"/>
</dbReference>
<comment type="catalytic activity">
    <reaction evidence="1">
        <text>Release of an N-terminal amino acid, Xaa-|-Yaa-, in which Xaa is preferably Leu, but may be other amino acids including Pro although not Arg or Lys, and Yaa may be Pro. Amino acid amides and methyl esters are also readily hydrolyzed, but rates on arylamides are exceedingly low.</text>
        <dbReference type="EC" id="3.4.11.1"/>
    </reaction>
</comment>
<dbReference type="InterPro" id="IPR008283">
    <property type="entry name" value="Peptidase_M17_N"/>
</dbReference>
<evidence type="ECO:0000313" key="8">
    <source>
        <dbReference type="EMBL" id="AME15498.1"/>
    </source>
</evidence>
<dbReference type="Pfam" id="PF00883">
    <property type="entry name" value="Peptidase_M17"/>
    <property type="match status" value="1"/>
</dbReference>
<dbReference type="CDD" id="cd00433">
    <property type="entry name" value="Peptidase_M17"/>
    <property type="match status" value="1"/>
</dbReference>
<dbReference type="Pfam" id="PF02789">
    <property type="entry name" value="Peptidase_M17_N"/>
    <property type="match status" value="1"/>
</dbReference>
<accession>A0A109WMQ1</accession>
<comment type="catalytic activity">
    <reaction evidence="2">
        <text>Release of N-terminal proline from a peptide.</text>
        <dbReference type="EC" id="3.4.11.5"/>
    </reaction>
</comment>
<evidence type="ECO:0000259" key="7">
    <source>
        <dbReference type="PROSITE" id="PS00631"/>
    </source>
</evidence>
<dbReference type="InterPro" id="IPR023042">
    <property type="entry name" value="Peptidase_M17_leu_NH2_pept"/>
</dbReference>
<dbReference type="SUPFAM" id="SSF53187">
    <property type="entry name" value="Zn-dependent exopeptidases"/>
    <property type="match status" value="1"/>
</dbReference>
<dbReference type="AlphaFoldDB" id="A0A109WMQ1"/>
<organism evidence="8">
    <name type="scientific">Actinomucor elegans</name>
    <dbReference type="NCBI Taxonomy" id="64647"/>
    <lineage>
        <taxon>Eukaryota</taxon>
        <taxon>Fungi</taxon>
        <taxon>Fungi incertae sedis</taxon>
        <taxon>Mucoromycota</taxon>
        <taxon>Mucoromycotina</taxon>
        <taxon>Mucoromycetes</taxon>
        <taxon>Mucorales</taxon>
        <taxon>Mucorineae</taxon>
        <taxon>Mucoraceae</taxon>
        <taxon>Actinomucor</taxon>
    </lineage>
</organism>
<evidence type="ECO:0000256" key="3">
    <source>
        <dbReference type="ARBA" id="ARBA00009528"/>
    </source>
</evidence>
<dbReference type="GO" id="GO:0005737">
    <property type="term" value="C:cytoplasm"/>
    <property type="evidence" value="ECO:0007669"/>
    <property type="project" value="InterPro"/>
</dbReference>
<dbReference type="EMBL" id="KP973575">
    <property type="protein sequence ID" value="AME15498.1"/>
    <property type="molecule type" value="mRNA"/>
</dbReference>
<evidence type="ECO:0000256" key="5">
    <source>
        <dbReference type="ARBA" id="ARBA00022670"/>
    </source>
</evidence>
<dbReference type="PROSITE" id="PS00631">
    <property type="entry name" value="CYTOSOL_AP"/>
    <property type="match status" value="1"/>
</dbReference>
<dbReference type="HAMAP" id="MF_00181">
    <property type="entry name" value="Cytosol_peptidase_M17"/>
    <property type="match status" value="1"/>
</dbReference>
<dbReference type="PANTHER" id="PTHR11963">
    <property type="entry name" value="LEUCINE AMINOPEPTIDASE-RELATED"/>
    <property type="match status" value="1"/>
</dbReference>
<keyword evidence="5" id="KW-0645">Protease</keyword>
<dbReference type="Gene3D" id="3.40.220.10">
    <property type="entry name" value="Leucine Aminopeptidase, subunit E, domain 1"/>
    <property type="match status" value="1"/>
</dbReference>
<keyword evidence="4 8" id="KW-0031">Aminopeptidase</keyword>
<dbReference type="InterPro" id="IPR011356">
    <property type="entry name" value="Leucine_aapep/pepB"/>
</dbReference>
<evidence type="ECO:0000256" key="6">
    <source>
        <dbReference type="ARBA" id="ARBA00022801"/>
    </source>
</evidence>
<dbReference type="PRINTS" id="PR00481">
    <property type="entry name" value="LAMNOPPTDASE"/>
</dbReference>
<dbReference type="GO" id="GO:0070006">
    <property type="term" value="F:metalloaminopeptidase activity"/>
    <property type="evidence" value="ECO:0007669"/>
    <property type="project" value="InterPro"/>
</dbReference>
<dbReference type="Gene3D" id="3.40.630.10">
    <property type="entry name" value="Zn peptidases"/>
    <property type="match status" value="1"/>
</dbReference>
<dbReference type="GO" id="GO:0006508">
    <property type="term" value="P:proteolysis"/>
    <property type="evidence" value="ECO:0007669"/>
    <property type="project" value="UniProtKB-KW"/>
</dbReference>
<protein>
    <submittedName>
        <fullName evidence="8">Leucine aminopeptidase 3</fullName>
    </submittedName>
</protein>
<name>A0A109WMQ1_9FUNG</name>
<keyword evidence="6" id="KW-0378">Hydrolase</keyword>
<sequence length="507" mass="55479">MLSPLTHNTFRTASRFHARRFFSNKQGFDSLVVGAYTSKNQPVLTTQQVSKATRDRIQSQLVQSQFKKTGDVRVFYDIDGIKQVAVVSLGDNTFKNEHEEQERVRMATAVGIQTLQNQGAKYTGVDVSVDIQGAAEGAVLAQFSFDKLKQKTEEDSGDKVVEPYLVEENNSIQKAWQVGQIYGASQNVARMLMTTPANLMTPKLFAEEVAYLLAGLENVDIEVHDEEWVKRQKMNAFLSVSKGSAQPLRFLEVHYKGAKDKNEKPYGFVGKGITFDSGGISLKPSANMALMKGDMGGAATVAGAMYGICKMQLPVNIVAIIPLCENMPSGAATKPGDVVKAMNGKSIEVLNTDAEGRMILADALHYTSSRFQPKHIIDLATLTGAMDVALGQVYAGVFTNSDTLWQQLEKAGESVSDPFWRMPIHDDYVKEMKQSLVADLSNVGSRRSGGSCAAAGFLKEFVDKDIPWAHIDIAGVMDCHATKGHHIKGMSGRPTRALIELMKSVQQ</sequence>
<dbReference type="GO" id="GO:0030145">
    <property type="term" value="F:manganese ion binding"/>
    <property type="evidence" value="ECO:0007669"/>
    <property type="project" value="InterPro"/>
</dbReference>
<comment type="similarity">
    <text evidence="3">Belongs to the peptidase M17 family.</text>
</comment>
<evidence type="ECO:0000256" key="1">
    <source>
        <dbReference type="ARBA" id="ARBA00000135"/>
    </source>
</evidence>
<feature type="domain" description="Cytosol aminopeptidase" evidence="7">
    <location>
        <begin position="351"/>
        <end position="358"/>
    </location>
</feature>
<evidence type="ECO:0000256" key="4">
    <source>
        <dbReference type="ARBA" id="ARBA00022438"/>
    </source>
</evidence>
<dbReference type="InterPro" id="IPR043472">
    <property type="entry name" value="Macro_dom-like"/>
</dbReference>